<proteinExistence type="predicted"/>
<dbReference type="Gene3D" id="1.10.390.20">
    <property type="match status" value="1"/>
</dbReference>
<evidence type="ECO:0000256" key="4">
    <source>
        <dbReference type="ARBA" id="ARBA00004613"/>
    </source>
</evidence>
<evidence type="ECO:0000256" key="8">
    <source>
        <dbReference type="ARBA" id="ARBA00022723"/>
    </source>
</evidence>
<keyword evidence="11" id="KW-0862">Zinc</keyword>
<dbReference type="PANTHER" id="PTHR13062">
    <property type="entry name" value="COLLAGENASE"/>
    <property type="match status" value="1"/>
</dbReference>
<dbReference type="EC" id="3.4.24.3" evidence="5"/>
<dbReference type="Pfam" id="PF01752">
    <property type="entry name" value="Peptidase_M9"/>
    <property type="match status" value="1"/>
</dbReference>
<dbReference type="Proteomes" id="UP001231941">
    <property type="component" value="Unassembled WGS sequence"/>
</dbReference>
<keyword evidence="12" id="KW-0482">Metalloprotease</keyword>
<evidence type="ECO:0000256" key="1">
    <source>
        <dbReference type="ARBA" id="ARBA00000424"/>
    </source>
</evidence>
<evidence type="ECO:0000313" key="17">
    <source>
        <dbReference type="Proteomes" id="UP001231941"/>
    </source>
</evidence>
<evidence type="ECO:0000256" key="13">
    <source>
        <dbReference type="ARBA" id="ARBA00023145"/>
    </source>
</evidence>
<dbReference type="RefSeq" id="WP_305990296.1">
    <property type="nucleotide sequence ID" value="NZ_JAVAMP010000001.1"/>
</dbReference>
<organism evidence="16 17">
    <name type="scientific">Chengkuizengella axinellae</name>
    <dbReference type="NCBI Taxonomy" id="3064388"/>
    <lineage>
        <taxon>Bacteria</taxon>
        <taxon>Bacillati</taxon>
        <taxon>Bacillota</taxon>
        <taxon>Bacilli</taxon>
        <taxon>Bacillales</taxon>
        <taxon>Paenibacillaceae</taxon>
        <taxon>Chengkuizengella</taxon>
    </lineage>
</organism>
<evidence type="ECO:0000256" key="9">
    <source>
        <dbReference type="ARBA" id="ARBA00022729"/>
    </source>
</evidence>
<keyword evidence="6" id="KW-0964">Secreted</keyword>
<keyword evidence="13" id="KW-0865">Zymogen</keyword>
<dbReference type="Pfam" id="PF18496">
    <property type="entry name" value="ColG_sub"/>
    <property type="match status" value="1"/>
</dbReference>
<evidence type="ECO:0000256" key="10">
    <source>
        <dbReference type="ARBA" id="ARBA00022801"/>
    </source>
</evidence>
<gene>
    <name evidence="16" type="ORF">Q5Y73_02690</name>
</gene>
<dbReference type="EMBL" id="JAVAMP010000001">
    <property type="protein sequence ID" value="MDP5273001.1"/>
    <property type="molecule type" value="Genomic_DNA"/>
</dbReference>
<sequence>MSIVILSLFIVLFQINNSQEEFTCIERSTLEEQNTSLNHDVYTFNDLNNLDYSELSKVLTSVDIKNITDFHDDNQDTAIFYADQKRIDYLLNEMQCLGSQYTAKDSLGIDTIMKVVIRGVKSDDIKSDPEITYVSDYIFKNKASAALSDIISNENFTLGTEIQNEIVEHTGYIAEISSVELNYLEAAYRIIQLFNEQTPSIYIKIKSFEKAVQATINGVKASIMNNDNLIYDENISSEEVVVWYENVDKALNEIAQFLSKKIYENPDYASILDQVITFIQENGYLHTDPNFTQNTFSRSLDTYPKYSSGYLKQAEIYSDHSAIVDYKQVKAEYEQYYYGNHYSFDDGTFVIKAGNKISPVTIEWLYWAAKEVKAQFHRYYGNDIPVQIGNVDNVLTAIIYNSNMQYQMASQLNGIDTNNGGTYIEEDGIMYTWNRTMGVESLYHLEELFRHEYFHYLQSRYLIPGLWESASIYDGERLVWVEEGGAELFTGSTRTGIDPRSIMTSRIHSDPKVQLNLSDILFADYSLSPNFYIYGYVWYDYMIKKRPDIFKEVNNYLFNADEDGFDQYMMKLTSEDNLVKSYENHLNDLISTEGRVVLVSNVYTDKHTERSLDLILDEIKFEMNLTNAKSQTHKSDLFDTYTIRGTYEGSSSIDEFSDREEMNHTINHTLHRLDTQWSGYKTTTAYFVDYRVNNSRNYEYDVVFHGLLKRK</sequence>
<evidence type="ECO:0000256" key="7">
    <source>
        <dbReference type="ARBA" id="ARBA00022670"/>
    </source>
</evidence>
<evidence type="ECO:0000256" key="3">
    <source>
        <dbReference type="ARBA" id="ARBA00001947"/>
    </source>
</evidence>
<keyword evidence="7" id="KW-0645">Protease</keyword>
<dbReference type="PANTHER" id="PTHR13062:SF9">
    <property type="entry name" value="MICROBIAL COLLAGENASE"/>
    <property type="match status" value="1"/>
</dbReference>
<protein>
    <recommendedName>
        <fullName evidence="5">microbial collagenase</fullName>
        <ecNumber evidence="5">3.4.24.3</ecNumber>
    </recommendedName>
</protein>
<evidence type="ECO:0000256" key="5">
    <source>
        <dbReference type="ARBA" id="ARBA00012653"/>
    </source>
</evidence>
<keyword evidence="8" id="KW-0479">Metal-binding</keyword>
<evidence type="ECO:0000256" key="12">
    <source>
        <dbReference type="ARBA" id="ARBA00023049"/>
    </source>
</evidence>
<evidence type="ECO:0000256" key="2">
    <source>
        <dbReference type="ARBA" id="ARBA00001913"/>
    </source>
</evidence>
<dbReference type="PRINTS" id="PR00931">
    <property type="entry name" value="MICOLLPTASE"/>
</dbReference>
<dbReference type="Pfam" id="PF08453">
    <property type="entry name" value="Peptidase_M9_N"/>
    <property type="match status" value="1"/>
</dbReference>
<reference evidence="16 17" key="1">
    <citation type="submission" date="2023-08" db="EMBL/GenBank/DDBJ databases">
        <authorList>
            <person name="Park J.-S."/>
        </authorList>
    </citation>
    <scope>NUCLEOTIDE SEQUENCE [LARGE SCALE GENOMIC DNA]</scope>
    <source>
        <strain evidence="16 17">2205SS18-9</strain>
    </source>
</reference>
<evidence type="ECO:0000256" key="11">
    <source>
        <dbReference type="ARBA" id="ARBA00022833"/>
    </source>
</evidence>
<comment type="caution">
    <text evidence="16">The sequence shown here is derived from an EMBL/GenBank/DDBJ whole genome shotgun (WGS) entry which is preliminary data.</text>
</comment>
<dbReference type="InterPro" id="IPR041379">
    <property type="entry name" value="ColG_subdomain"/>
</dbReference>
<feature type="domain" description="Collagenase ColG-like catalytic helper subdomain" evidence="15">
    <location>
        <begin position="598"/>
        <end position="710"/>
    </location>
</feature>
<dbReference type="Gene3D" id="3.30.980.50">
    <property type="match status" value="1"/>
</dbReference>
<dbReference type="InterPro" id="IPR013661">
    <property type="entry name" value="Peptidase_M9_N_dom"/>
</dbReference>
<name>A0ABT9IUH8_9BACL</name>
<comment type="cofactor">
    <cofactor evidence="2">
        <name>Ca(2+)</name>
        <dbReference type="ChEBI" id="CHEBI:29108"/>
    </cofactor>
</comment>
<keyword evidence="17" id="KW-1185">Reference proteome</keyword>
<dbReference type="InterPro" id="IPR002169">
    <property type="entry name" value="Peptidase_M9A/M9B"/>
</dbReference>
<comment type="subcellular location">
    <subcellularLocation>
        <location evidence="4">Secreted</location>
    </subcellularLocation>
</comment>
<evidence type="ECO:0000259" key="14">
    <source>
        <dbReference type="Pfam" id="PF08453"/>
    </source>
</evidence>
<dbReference type="Gene3D" id="3.40.30.160">
    <property type="entry name" value="Collagenase ColT, N-terminal domain"/>
    <property type="match status" value="1"/>
</dbReference>
<keyword evidence="10 16" id="KW-0378">Hydrolase</keyword>
<keyword evidence="9" id="KW-0732">Signal</keyword>
<evidence type="ECO:0000256" key="6">
    <source>
        <dbReference type="ARBA" id="ARBA00022525"/>
    </source>
</evidence>
<comment type="cofactor">
    <cofactor evidence="3">
        <name>Zn(2+)</name>
        <dbReference type="ChEBI" id="CHEBI:29105"/>
    </cofactor>
</comment>
<evidence type="ECO:0000259" key="15">
    <source>
        <dbReference type="Pfam" id="PF18496"/>
    </source>
</evidence>
<evidence type="ECO:0000313" key="16">
    <source>
        <dbReference type="EMBL" id="MDP5273001.1"/>
    </source>
</evidence>
<feature type="domain" description="Peptidase M9 collagenase N-terminal" evidence="14">
    <location>
        <begin position="42"/>
        <end position="203"/>
    </location>
</feature>
<comment type="catalytic activity">
    <reaction evidence="1">
        <text>Digestion of native collagen in the triple helical region at Xaa-|-Gly bonds. With synthetic peptides, a preference is shown for Gly at P3 and P1', Pro and Ala at P2 and P2', and hydroxyproline, Ala or Arg at P3'.</text>
        <dbReference type="EC" id="3.4.24.3"/>
    </reaction>
</comment>
<accession>A0ABT9IUH8</accession>
<dbReference type="GO" id="GO:0004222">
    <property type="term" value="F:metalloendopeptidase activity"/>
    <property type="evidence" value="ECO:0007669"/>
    <property type="project" value="UniProtKB-EC"/>
</dbReference>